<dbReference type="PANTHER" id="PTHR30433:SF2">
    <property type="entry name" value="MOTILITY PROTEIN A"/>
    <property type="match status" value="1"/>
</dbReference>
<organism evidence="11 12">
    <name type="scientific">Sphingobium lignivorans</name>
    <dbReference type="NCBI Taxonomy" id="2735886"/>
    <lineage>
        <taxon>Bacteria</taxon>
        <taxon>Pseudomonadati</taxon>
        <taxon>Pseudomonadota</taxon>
        <taxon>Alphaproteobacteria</taxon>
        <taxon>Sphingomonadales</taxon>
        <taxon>Sphingomonadaceae</taxon>
        <taxon>Sphingobium</taxon>
    </lineage>
</organism>
<evidence type="ECO:0000259" key="10">
    <source>
        <dbReference type="Pfam" id="PF01618"/>
    </source>
</evidence>
<evidence type="ECO:0000256" key="8">
    <source>
        <dbReference type="ARBA" id="ARBA00023136"/>
    </source>
</evidence>
<evidence type="ECO:0000256" key="7">
    <source>
        <dbReference type="ARBA" id="ARBA00022989"/>
    </source>
</evidence>
<comment type="caution">
    <text evidence="11">The sequence shown here is derived from an EMBL/GenBank/DDBJ whole genome shotgun (WGS) entry which is preliminary data.</text>
</comment>
<keyword evidence="7 9" id="KW-1133">Transmembrane helix</keyword>
<evidence type="ECO:0000256" key="2">
    <source>
        <dbReference type="ARBA" id="ARBA00008038"/>
    </source>
</evidence>
<comment type="subcellular location">
    <subcellularLocation>
        <location evidence="1">Cell membrane</location>
        <topology evidence="1">Multi-pass membrane protein</topology>
    </subcellularLocation>
</comment>
<evidence type="ECO:0000256" key="6">
    <source>
        <dbReference type="ARBA" id="ARBA00022779"/>
    </source>
</evidence>
<sequence length="247" mass="26047">MAGKFLPVGGISLPPVSGQTFGVGAAMWDILGQLFAPLPILLVSLGTALIALGQFGPVTAARSLRALGPLLMARPDDERDVARALLFKVEAVAELRGLMRTDRIRAGHPFIAGALNSLANAPDVEHFSLRIDQVLEDRRDRHASVIGFWNAIADAAPAMGMVGTIIGLVGMFASMRDPSTIGPAMALALMTTLHGMILANAVAGPIANRLADLSARELAWQGAFARRLEAIASREPGMLRKTAREAA</sequence>
<evidence type="ECO:0000313" key="12">
    <source>
        <dbReference type="Proteomes" id="UP001138540"/>
    </source>
</evidence>
<accession>A0ABR6NDC4</accession>
<keyword evidence="3" id="KW-0813">Transport</keyword>
<feature type="transmembrane region" description="Helical" evidence="9">
    <location>
        <begin position="34"/>
        <end position="55"/>
    </location>
</feature>
<dbReference type="InterPro" id="IPR000540">
    <property type="entry name" value="Flag_MotA_CS"/>
</dbReference>
<keyword evidence="6" id="KW-0283">Flagellar rotation</keyword>
<evidence type="ECO:0000256" key="3">
    <source>
        <dbReference type="ARBA" id="ARBA00022448"/>
    </source>
</evidence>
<name>A0ABR6NDC4_9SPHN</name>
<dbReference type="InterPro" id="IPR047055">
    <property type="entry name" value="MotA-like"/>
</dbReference>
<evidence type="ECO:0000313" key="11">
    <source>
        <dbReference type="EMBL" id="MBB5985278.1"/>
    </source>
</evidence>
<reference evidence="11 12" key="1">
    <citation type="submission" date="2020-08" db="EMBL/GenBank/DDBJ databases">
        <title>Exploring microbial biodiversity for novel pathways involved in the catabolism of aromatic compounds derived from lignin.</title>
        <authorList>
            <person name="Elkins J."/>
        </authorList>
    </citation>
    <scope>NUCLEOTIDE SEQUENCE [LARGE SCALE GENOMIC DNA]</scope>
    <source>
        <strain evidence="11 12">B1D3A</strain>
    </source>
</reference>
<keyword evidence="12" id="KW-1185">Reference proteome</keyword>
<dbReference type="Proteomes" id="UP001138540">
    <property type="component" value="Unassembled WGS sequence"/>
</dbReference>
<dbReference type="PROSITE" id="PS01307">
    <property type="entry name" value="MOTA"/>
    <property type="match status" value="1"/>
</dbReference>
<keyword evidence="5 9" id="KW-0812">Transmembrane</keyword>
<evidence type="ECO:0000256" key="1">
    <source>
        <dbReference type="ARBA" id="ARBA00004651"/>
    </source>
</evidence>
<dbReference type="PANTHER" id="PTHR30433">
    <property type="entry name" value="CHEMOTAXIS PROTEIN MOTA"/>
    <property type="match status" value="1"/>
</dbReference>
<feature type="domain" description="MotA/TolQ/ExbB proton channel" evidence="10">
    <location>
        <begin position="109"/>
        <end position="218"/>
    </location>
</feature>
<keyword evidence="8 9" id="KW-0472">Membrane</keyword>
<feature type="transmembrane region" description="Helical" evidence="9">
    <location>
        <begin position="185"/>
        <end position="207"/>
    </location>
</feature>
<protein>
    <submittedName>
        <fullName evidence="11">Chemotaxis protein MotA</fullName>
    </submittedName>
</protein>
<evidence type="ECO:0000256" key="5">
    <source>
        <dbReference type="ARBA" id="ARBA00022692"/>
    </source>
</evidence>
<dbReference type="EMBL" id="JACHKA010000001">
    <property type="protein sequence ID" value="MBB5985278.1"/>
    <property type="molecule type" value="Genomic_DNA"/>
</dbReference>
<proteinExistence type="inferred from homology"/>
<feature type="transmembrane region" description="Helical" evidence="9">
    <location>
        <begin position="148"/>
        <end position="173"/>
    </location>
</feature>
<dbReference type="InterPro" id="IPR002898">
    <property type="entry name" value="MotA_ExbB_proton_chnl"/>
</dbReference>
<keyword evidence="4" id="KW-1003">Cell membrane</keyword>
<evidence type="ECO:0000256" key="4">
    <source>
        <dbReference type="ARBA" id="ARBA00022475"/>
    </source>
</evidence>
<dbReference type="RefSeq" id="WP_338056693.1">
    <property type="nucleotide sequence ID" value="NZ_JACHKA010000001.1"/>
</dbReference>
<comment type="similarity">
    <text evidence="2">Belongs to the MotA family.</text>
</comment>
<gene>
    <name evidence="11" type="ORF">HNP60_001252</name>
</gene>
<evidence type="ECO:0000256" key="9">
    <source>
        <dbReference type="SAM" id="Phobius"/>
    </source>
</evidence>
<dbReference type="Pfam" id="PF01618">
    <property type="entry name" value="MotA_ExbB"/>
    <property type="match status" value="1"/>
</dbReference>